<dbReference type="PANTHER" id="PTHR42695">
    <property type="entry name" value="GLUTAMINE AMIDOTRANSFERASE YLR126C-RELATED"/>
    <property type="match status" value="1"/>
</dbReference>
<dbReference type="InterPro" id="IPR044992">
    <property type="entry name" value="ChyE-like"/>
</dbReference>
<accession>A0A170PQU8</accession>
<dbReference type="SUPFAM" id="SSF52317">
    <property type="entry name" value="Class I glutamine amidotransferase-like"/>
    <property type="match status" value="1"/>
</dbReference>
<organism evidence="2">
    <name type="scientific">hydrothermal vent metagenome</name>
    <dbReference type="NCBI Taxonomy" id="652676"/>
    <lineage>
        <taxon>unclassified sequences</taxon>
        <taxon>metagenomes</taxon>
        <taxon>ecological metagenomes</taxon>
    </lineage>
</organism>
<dbReference type="EC" id="6.3.5.2" evidence="2"/>
<evidence type="ECO:0000259" key="1">
    <source>
        <dbReference type="Pfam" id="PF00117"/>
    </source>
</evidence>
<feature type="domain" description="Glutamine amidotransferase" evidence="1">
    <location>
        <begin position="41"/>
        <end position="182"/>
    </location>
</feature>
<dbReference type="InterPro" id="IPR029062">
    <property type="entry name" value="Class_I_gatase-like"/>
</dbReference>
<dbReference type="GO" id="GO:0003922">
    <property type="term" value="F:GMP synthase (glutamine-hydrolyzing) activity"/>
    <property type="evidence" value="ECO:0007669"/>
    <property type="project" value="UniProtKB-EC"/>
</dbReference>
<dbReference type="Gene3D" id="3.40.50.880">
    <property type="match status" value="1"/>
</dbReference>
<keyword evidence="2" id="KW-0436">Ligase</keyword>
<dbReference type="PROSITE" id="PS51273">
    <property type="entry name" value="GATASE_TYPE_1"/>
    <property type="match status" value="1"/>
</dbReference>
<dbReference type="AlphaFoldDB" id="A0A170PQU8"/>
<name>A0A170PQU8_9ZZZZ</name>
<dbReference type="InterPro" id="IPR017926">
    <property type="entry name" value="GATASE"/>
</dbReference>
<dbReference type="PANTHER" id="PTHR42695:SF5">
    <property type="entry name" value="GLUTAMINE AMIDOTRANSFERASE YLR126C-RELATED"/>
    <property type="match status" value="1"/>
</dbReference>
<gene>
    <name evidence="2" type="ORF">MGWOODY_XGa552</name>
</gene>
<dbReference type="EMBL" id="CZRL01000041">
    <property type="protein sequence ID" value="CUS50875.1"/>
    <property type="molecule type" value="Genomic_DNA"/>
</dbReference>
<sequence length="241" mass="26801">MKLLVFQHIECEHPGIFRALLDEAEIQWDAVELDAGERIPDFGAYDALWVMGGPMDVWEEDECPWLVPEKAAIRHWVCDLKKPYLGFCLGHQLLADALGGVCSLQAEPEIGILEVELTTDGRADPLFAGMESHIQCLQWHSVEVKTPPEGARVLASSEACSCQAMRVGDNAWGIQFHVELQESTIPDWGQIPAYSEALDRTTGPGSLERMQAKAEPLFAEFRNVSQIIFNNFLDHVPGSTN</sequence>
<evidence type="ECO:0000313" key="2">
    <source>
        <dbReference type="EMBL" id="CUS50875.1"/>
    </source>
</evidence>
<dbReference type="Pfam" id="PF00117">
    <property type="entry name" value="GATase"/>
    <property type="match status" value="1"/>
</dbReference>
<reference evidence="2" key="1">
    <citation type="submission" date="2015-10" db="EMBL/GenBank/DDBJ databases">
        <authorList>
            <person name="Gilbert D.G."/>
        </authorList>
    </citation>
    <scope>NUCLEOTIDE SEQUENCE</scope>
</reference>
<dbReference type="GO" id="GO:0005829">
    <property type="term" value="C:cytosol"/>
    <property type="evidence" value="ECO:0007669"/>
    <property type="project" value="TreeGrafter"/>
</dbReference>
<dbReference type="CDD" id="cd01741">
    <property type="entry name" value="GATase1_1"/>
    <property type="match status" value="1"/>
</dbReference>
<protein>
    <submittedName>
        <fullName evidence="2">GMP synthase [glutamine-hydrolyzing]</fullName>
        <ecNumber evidence="2">6.3.5.2</ecNumber>
    </submittedName>
</protein>
<proteinExistence type="predicted"/>